<dbReference type="Proteomes" id="UP001603857">
    <property type="component" value="Unassembled WGS sequence"/>
</dbReference>
<organism evidence="1 2">
    <name type="scientific">Flemingia macrophylla</name>
    <dbReference type="NCBI Taxonomy" id="520843"/>
    <lineage>
        <taxon>Eukaryota</taxon>
        <taxon>Viridiplantae</taxon>
        <taxon>Streptophyta</taxon>
        <taxon>Embryophyta</taxon>
        <taxon>Tracheophyta</taxon>
        <taxon>Spermatophyta</taxon>
        <taxon>Magnoliopsida</taxon>
        <taxon>eudicotyledons</taxon>
        <taxon>Gunneridae</taxon>
        <taxon>Pentapetalae</taxon>
        <taxon>rosids</taxon>
        <taxon>fabids</taxon>
        <taxon>Fabales</taxon>
        <taxon>Fabaceae</taxon>
        <taxon>Papilionoideae</taxon>
        <taxon>50 kb inversion clade</taxon>
        <taxon>NPAAA clade</taxon>
        <taxon>indigoferoid/millettioid clade</taxon>
        <taxon>Phaseoleae</taxon>
        <taxon>Flemingia</taxon>
    </lineage>
</organism>
<evidence type="ECO:0000313" key="2">
    <source>
        <dbReference type="Proteomes" id="UP001603857"/>
    </source>
</evidence>
<gene>
    <name evidence="1" type="ORF">Fmac_017113</name>
</gene>
<keyword evidence="2" id="KW-1185">Reference proteome</keyword>
<name>A0ABD1M166_9FABA</name>
<sequence length="56" mass="6490">MGRTLVFVFGLELGPSNLSIFWAARTIRSTFFDQCCFECHQQKSTNKSIKKMKDNQ</sequence>
<evidence type="ECO:0000313" key="1">
    <source>
        <dbReference type="EMBL" id="KAL2329532.1"/>
    </source>
</evidence>
<protein>
    <submittedName>
        <fullName evidence="1">Uncharacterized protein</fullName>
    </submittedName>
</protein>
<dbReference type="EMBL" id="JBGMDY010000006">
    <property type="protein sequence ID" value="KAL2329532.1"/>
    <property type="molecule type" value="Genomic_DNA"/>
</dbReference>
<dbReference type="AlphaFoldDB" id="A0ABD1M166"/>
<comment type="caution">
    <text evidence="1">The sequence shown here is derived from an EMBL/GenBank/DDBJ whole genome shotgun (WGS) entry which is preliminary data.</text>
</comment>
<reference evidence="1 2" key="1">
    <citation type="submission" date="2024-08" db="EMBL/GenBank/DDBJ databases">
        <title>Insights into the chromosomal genome structure of Flemingia macrophylla.</title>
        <authorList>
            <person name="Ding Y."/>
            <person name="Zhao Y."/>
            <person name="Bi W."/>
            <person name="Wu M."/>
            <person name="Zhao G."/>
            <person name="Gong Y."/>
            <person name="Li W."/>
            <person name="Zhang P."/>
        </authorList>
    </citation>
    <scope>NUCLEOTIDE SEQUENCE [LARGE SCALE GENOMIC DNA]</scope>
    <source>
        <strain evidence="1">DYQJB</strain>
        <tissue evidence="1">Leaf</tissue>
    </source>
</reference>
<proteinExistence type="predicted"/>
<accession>A0ABD1M166</accession>